<evidence type="ECO:0000313" key="3">
    <source>
        <dbReference type="EMBL" id="KAF9517034.1"/>
    </source>
</evidence>
<feature type="region of interest" description="Disordered" evidence="1">
    <location>
        <begin position="153"/>
        <end position="179"/>
    </location>
</feature>
<dbReference type="CDD" id="cd06257">
    <property type="entry name" value="DnaJ"/>
    <property type="match status" value="1"/>
</dbReference>
<feature type="domain" description="J" evidence="2">
    <location>
        <begin position="57"/>
        <end position="122"/>
    </location>
</feature>
<dbReference type="AlphaFoldDB" id="A0A9P6B3Y2"/>
<gene>
    <name evidence="3" type="ORF">BS47DRAFT_1375848</name>
</gene>
<dbReference type="PRINTS" id="PR00625">
    <property type="entry name" value="JDOMAIN"/>
</dbReference>
<dbReference type="PANTHER" id="PTHR44873">
    <property type="entry name" value="DNAJ HOMOLOG SUBFAMILY C MEMBER 30, MITOCHONDRIAL"/>
    <property type="match status" value="1"/>
</dbReference>
<comment type="caution">
    <text evidence="3">The sequence shown here is derived from an EMBL/GenBank/DDBJ whole genome shotgun (WGS) entry which is preliminary data.</text>
</comment>
<evidence type="ECO:0000256" key="1">
    <source>
        <dbReference type="SAM" id="MobiDB-lite"/>
    </source>
</evidence>
<dbReference type="Pfam" id="PF00226">
    <property type="entry name" value="DnaJ"/>
    <property type="match status" value="1"/>
</dbReference>
<dbReference type="PANTHER" id="PTHR44873:SF1">
    <property type="entry name" value="DNAJ HOMOLOG SUBFAMILY C MEMBER 30, MITOCHONDRIAL"/>
    <property type="match status" value="1"/>
</dbReference>
<evidence type="ECO:0000313" key="4">
    <source>
        <dbReference type="Proteomes" id="UP000886523"/>
    </source>
</evidence>
<feature type="compositionally biased region" description="Polar residues" evidence="1">
    <location>
        <begin position="217"/>
        <end position="228"/>
    </location>
</feature>
<feature type="compositionally biased region" description="Low complexity" evidence="1">
    <location>
        <begin position="234"/>
        <end position="245"/>
    </location>
</feature>
<dbReference type="SUPFAM" id="SSF46565">
    <property type="entry name" value="Chaperone J-domain"/>
    <property type="match status" value="1"/>
</dbReference>
<dbReference type="PROSITE" id="PS00636">
    <property type="entry name" value="DNAJ_1"/>
    <property type="match status" value="1"/>
</dbReference>
<evidence type="ECO:0000259" key="2">
    <source>
        <dbReference type="PROSITE" id="PS50076"/>
    </source>
</evidence>
<dbReference type="Gene3D" id="1.10.287.110">
    <property type="entry name" value="DnaJ domain"/>
    <property type="match status" value="1"/>
</dbReference>
<name>A0A9P6B3Y2_9AGAM</name>
<dbReference type="InterPro" id="IPR036869">
    <property type="entry name" value="J_dom_sf"/>
</dbReference>
<dbReference type="OrthoDB" id="445556at2759"/>
<dbReference type="SMART" id="SM00271">
    <property type="entry name" value="DnaJ"/>
    <property type="match status" value="1"/>
</dbReference>
<dbReference type="EMBL" id="MU128935">
    <property type="protein sequence ID" value="KAF9517034.1"/>
    <property type="molecule type" value="Genomic_DNA"/>
</dbReference>
<dbReference type="InterPro" id="IPR053025">
    <property type="entry name" value="Mito_ATP_Synthase-Asso"/>
</dbReference>
<keyword evidence="4" id="KW-1185">Reference proteome</keyword>
<feature type="region of interest" description="Disordered" evidence="1">
    <location>
        <begin position="209"/>
        <end position="245"/>
    </location>
</feature>
<protein>
    <recommendedName>
        <fullName evidence="2">J domain-containing protein</fullName>
    </recommendedName>
</protein>
<reference evidence="3" key="1">
    <citation type="journal article" date="2020" name="Nat. Commun.">
        <title>Large-scale genome sequencing of mycorrhizal fungi provides insights into the early evolution of symbiotic traits.</title>
        <authorList>
            <person name="Miyauchi S."/>
            <person name="Kiss E."/>
            <person name="Kuo A."/>
            <person name="Drula E."/>
            <person name="Kohler A."/>
            <person name="Sanchez-Garcia M."/>
            <person name="Morin E."/>
            <person name="Andreopoulos B."/>
            <person name="Barry K.W."/>
            <person name="Bonito G."/>
            <person name="Buee M."/>
            <person name="Carver A."/>
            <person name="Chen C."/>
            <person name="Cichocki N."/>
            <person name="Clum A."/>
            <person name="Culley D."/>
            <person name="Crous P.W."/>
            <person name="Fauchery L."/>
            <person name="Girlanda M."/>
            <person name="Hayes R.D."/>
            <person name="Keri Z."/>
            <person name="LaButti K."/>
            <person name="Lipzen A."/>
            <person name="Lombard V."/>
            <person name="Magnuson J."/>
            <person name="Maillard F."/>
            <person name="Murat C."/>
            <person name="Nolan M."/>
            <person name="Ohm R.A."/>
            <person name="Pangilinan J."/>
            <person name="Pereira M.F."/>
            <person name="Perotto S."/>
            <person name="Peter M."/>
            <person name="Pfister S."/>
            <person name="Riley R."/>
            <person name="Sitrit Y."/>
            <person name="Stielow J.B."/>
            <person name="Szollosi G."/>
            <person name="Zifcakova L."/>
            <person name="Stursova M."/>
            <person name="Spatafora J.W."/>
            <person name="Tedersoo L."/>
            <person name="Vaario L.M."/>
            <person name="Yamada A."/>
            <person name="Yan M."/>
            <person name="Wang P."/>
            <person name="Xu J."/>
            <person name="Bruns T."/>
            <person name="Baldrian P."/>
            <person name="Vilgalys R."/>
            <person name="Dunand C."/>
            <person name="Henrissat B."/>
            <person name="Grigoriev I.V."/>
            <person name="Hibbett D."/>
            <person name="Nagy L.G."/>
            <person name="Martin F.M."/>
        </authorList>
    </citation>
    <scope>NUCLEOTIDE SEQUENCE</scope>
    <source>
        <strain evidence="3">UP504</strain>
    </source>
</reference>
<dbReference type="PROSITE" id="PS50076">
    <property type="entry name" value="DNAJ_2"/>
    <property type="match status" value="1"/>
</dbReference>
<accession>A0A9P6B3Y2</accession>
<proteinExistence type="predicted"/>
<dbReference type="InterPro" id="IPR001623">
    <property type="entry name" value="DnaJ_domain"/>
</dbReference>
<sequence>MSNMAIRSSMSGSVVSFPRIGSSSSLTPHLNNLRSSLLRLTCMNSRPFSTFLHLQQNLYDVIGLHRTASKHQIKANFYKLSKMYHPDLNNASKEAEARFIAVSNAWAILGDDRRRRAYDRSLDEANALPSTPASPSASAWDLGKDDLRRRSRATYTSDPRRHPSAFPMHPTTDAHHSEQRDITGLQNGAHIRILMTMLAVMGDPDERGLRGGRLTKPWTNSTKRTSNCRPIIASGGSPKSSGFFG</sequence>
<organism evidence="3 4">
    <name type="scientific">Hydnum rufescens UP504</name>
    <dbReference type="NCBI Taxonomy" id="1448309"/>
    <lineage>
        <taxon>Eukaryota</taxon>
        <taxon>Fungi</taxon>
        <taxon>Dikarya</taxon>
        <taxon>Basidiomycota</taxon>
        <taxon>Agaricomycotina</taxon>
        <taxon>Agaricomycetes</taxon>
        <taxon>Cantharellales</taxon>
        <taxon>Hydnaceae</taxon>
        <taxon>Hydnum</taxon>
    </lineage>
</organism>
<dbReference type="InterPro" id="IPR018253">
    <property type="entry name" value="DnaJ_domain_CS"/>
</dbReference>
<dbReference type="Proteomes" id="UP000886523">
    <property type="component" value="Unassembled WGS sequence"/>
</dbReference>